<reference evidence="3" key="1">
    <citation type="submission" date="2017-02" db="UniProtKB">
        <authorList>
            <consortium name="WormBaseParasite"/>
        </authorList>
    </citation>
    <scope>IDENTIFICATION</scope>
</reference>
<keyword evidence="2" id="KW-1185">Reference proteome</keyword>
<organism evidence="2 3">
    <name type="scientific">Elaeophora elaphi</name>
    <dbReference type="NCBI Taxonomy" id="1147741"/>
    <lineage>
        <taxon>Eukaryota</taxon>
        <taxon>Metazoa</taxon>
        <taxon>Ecdysozoa</taxon>
        <taxon>Nematoda</taxon>
        <taxon>Chromadorea</taxon>
        <taxon>Rhabditida</taxon>
        <taxon>Spirurina</taxon>
        <taxon>Spiruromorpha</taxon>
        <taxon>Filarioidea</taxon>
        <taxon>Onchocercidae</taxon>
        <taxon>Elaeophora</taxon>
    </lineage>
</organism>
<sequence length="246" mass="28642">MTSSGSSAVSKWDKDDDYTELYLNRSKKLKEEKDSDSSPSPPSYAVFEDEDGNLVNPALNVTWPRRPLKGRYSLDEYREQKQLTRQRNTQYDLTFAVNLFDLSPFFRGKECVKHLEREPDISHANTSKRTKHNNIYIGVRSTSDMRSVLRPTEFRLFYMRPESMNSFDQMPVKMPLMLAYMSSSGKLYNFSFKRHEYTSETFWQLDLSDIGGPQQPIFRSMSALVKHYKSFVVDCGNGRSEIFPVD</sequence>
<feature type="region of interest" description="Disordered" evidence="1">
    <location>
        <begin position="26"/>
        <end position="51"/>
    </location>
</feature>
<protein>
    <submittedName>
        <fullName evidence="3">SH2 domain-containing protein</fullName>
    </submittedName>
</protein>
<name>A0A0R3RH11_9BILA</name>
<evidence type="ECO:0000313" key="2">
    <source>
        <dbReference type="Proteomes" id="UP000050640"/>
    </source>
</evidence>
<dbReference type="WBParaSite" id="EEL_0000071501-mRNA-1">
    <property type="protein sequence ID" value="EEL_0000071501-mRNA-1"/>
    <property type="gene ID" value="EEL_0000071501"/>
</dbReference>
<accession>A0A0R3RH11</accession>
<proteinExistence type="predicted"/>
<dbReference type="Proteomes" id="UP000050640">
    <property type="component" value="Unplaced"/>
</dbReference>
<evidence type="ECO:0000313" key="3">
    <source>
        <dbReference type="WBParaSite" id="EEL_0000071501-mRNA-1"/>
    </source>
</evidence>
<dbReference type="PANTHER" id="PTHR31128">
    <property type="entry name" value="PROTEIN CBR-CLEC-135-RELATED"/>
    <property type="match status" value="1"/>
</dbReference>
<evidence type="ECO:0000256" key="1">
    <source>
        <dbReference type="SAM" id="MobiDB-lite"/>
    </source>
</evidence>
<dbReference type="AlphaFoldDB" id="A0A0R3RH11"/>